<dbReference type="PANTHER" id="PTHR34315">
    <property type="match status" value="1"/>
</dbReference>
<dbReference type="GO" id="GO:0016702">
    <property type="term" value="F:oxidoreductase activity, acting on single donors with incorporation of molecular oxygen, incorporation of two atoms of oxygen"/>
    <property type="evidence" value="ECO:0007669"/>
    <property type="project" value="InterPro"/>
</dbReference>
<keyword evidence="3" id="KW-1185">Reference proteome</keyword>
<proteinExistence type="predicted"/>
<dbReference type="InterPro" id="IPR015889">
    <property type="entry name" value="Intradiol_dOase_core"/>
</dbReference>
<accession>A0A918UII0</accession>
<dbReference type="Gene3D" id="2.60.130.10">
    <property type="entry name" value="Aromatic compound dioxygenase"/>
    <property type="match status" value="1"/>
</dbReference>
<dbReference type="SUPFAM" id="SSF49482">
    <property type="entry name" value="Aromatic compound dioxygenase"/>
    <property type="match status" value="1"/>
</dbReference>
<evidence type="ECO:0000313" key="2">
    <source>
        <dbReference type="EMBL" id="GGZ12702.1"/>
    </source>
</evidence>
<feature type="region of interest" description="Disordered" evidence="1">
    <location>
        <begin position="1"/>
        <end position="20"/>
    </location>
</feature>
<evidence type="ECO:0000256" key="1">
    <source>
        <dbReference type="SAM" id="MobiDB-lite"/>
    </source>
</evidence>
<reference evidence="2" key="1">
    <citation type="journal article" date="2014" name="Int. J. Syst. Evol. Microbiol.">
        <title>Complete genome sequence of Corynebacterium casei LMG S-19264T (=DSM 44701T), isolated from a smear-ripened cheese.</title>
        <authorList>
            <consortium name="US DOE Joint Genome Institute (JGI-PGF)"/>
            <person name="Walter F."/>
            <person name="Albersmeier A."/>
            <person name="Kalinowski J."/>
            <person name="Ruckert C."/>
        </authorList>
    </citation>
    <scope>NUCLEOTIDE SEQUENCE</scope>
    <source>
        <strain evidence="2">JCM 4815</strain>
    </source>
</reference>
<dbReference type="EMBL" id="BMVW01000006">
    <property type="protein sequence ID" value="GGZ12702.1"/>
    <property type="molecule type" value="Genomic_DNA"/>
</dbReference>
<dbReference type="CDD" id="cd03457">
    <property type="entry name" value="intradiol_dioxygenase_like"/>
    <property type="match status" value="1"/>
</dbReference>
<organism evidence="2 3">
    <name type="scientific">Streptomyces poonensis</name>
    <dbReference type="NCBI Taxonomy" id="68255"/>
    <lineage>
        <taxon>Bacteria</taxon>
        <taxon>Bacillati</taxon>
        <taxon>Actinomycetota</taxon>
        <taxon>Actinomycetes</taxon>
        <taxon>Kitasatosporales</taxon>
        <taxon>Streptomycetaceae</taxon>
        <taxon>Streptomyces</taxon>
    </lineage>
</organism>
<dbReference type="GO" id="GO:0008199">
    <property type="term" value="F:ferric iron binding"/>
    <property type="evidence" value="ECO:0007669"/>
    <property type="project" value="InterPro"/>
</dbReference>
<dbReference type="PANTHER" id="PTHR34315:SF1">
    <property type="entry name" value="INTRADIOL RING-CLEAVAGE DIOXYGENASES DOMAIN-CONTAINING PROTEIN-RELATED"/>
    <property type="match status" value="1"/>
</dbReference>
<keyword evidence="2" id="KW-0560">Oxidoreductase</keyword>
<dbReference type="AlphaFoldDB" id="A0A918UII0"/>
<dbReference type="PROSITE" id="PS51318">
    <property type="entry name" value="TAT"/>
    <property type="match status" value="1"/>
</dbReference>
<protein>
    <submittedName>
        <fullName evidence="2">Protocatechuate dioxygenase</fullName>
    </submittedName>
</protein>
<sequence>MHALASRAMTEKQAPAHKRNLTRRKVVVAGGAAVAAVGVGGGIAATANAGQTKDTATSTASAGSAETCYKLTSETTEGPYYIDADKLRTDITEDKEGIPLTLRIKVIDSETCKPLRNAAVDVWHCDALGIYSGYESLSTGGGGGGMPSGAPTGEPPSGTPTGMPTDMPTDMPSGGPGGGGGGVHEEPTDDERYLRGTWRTDKQGYVTFKTIFPGWYQGRCVHIHTKVHVGGEWADTGYEGGNTCHTGQFFFDEEAVLASAEVEPYSTSTTERTTLTEDTIYDQSGTQGGLLKLKYKKKDIAKGVVATITVGVDPEATHEGTEDSVQPGGGPGTASPSASAAS</sequence>
<evidence type="ECO:0000313" key="3">
    <source>
        <dbReference type="Proteomes" id="UP000622166"/>
    </source>
</evidence>
<feature type="region of interest" description="Disordered" evidence="1">
    <location>
        <begin position="312"/>
        <end position="342"/>
    </location>
</feature>
<dbReference type="Proteomes" id="UP000622166">
    <property type="component" value="Unassembled WGS sequence"/>
</dbReference>
<keyword evidence="2" id="KW-0223">Dioxygenase</keyword>
<feature type="region of interest" description="Disordered" evidence="1">
    <location>
        <begin position="139"/>
        <end position="190"/>
    </location>
</feature>
<comment type="caution">
    <text evidence="2">The sequence shown here is derived from an EMBL/GenBank/DDBJ whole genome shotgun (WGS) entry which is preliminary data.</text>
</comment>
<reference evidence="2" key="2">
    <citation type="submission" date="2020-09" db="EMBL/GenBank/DDBJ databases">
        <authorList>
            <person name="Sun Q."/>
            <person name="Ohkuma M."/>
        </authorList>
    </citation>
    <scope>NUCLEOTIDE SEQUENCE</scope>
    <source>
        <strain evidence="2">JCM 4815</strain>
    </source>
</reference>
<gene>
    <name evidence="2" type="ORF">GCM10010365_35480</name>
</gene>
<dbReference type="InterPro" id="IPR006311">
    <property type="entry name" value="TAT_signal"/>
</dbReference>
<name>A0A918UII0_9ACTN</name>
<feature type="compositionally biased region" description="Low complexity" evidence="1">
    <location>
        <begin position="159"/>
        <end position="173"/>
    </location>
</feature>
<feature type="compositionally biased region" description="Low complexity" evidence="1">
    <location>
        <begin position="333"/>
        <end position="342"/>
    </location>
</feature>